<dbReference type="PANTHER" id="PTHR36507">
    <property type="entry name" value="BLL1555 PROTEIN"/>
    <property type="match status" value="1"/>
</dbReference>
<reference evidence="5 6" key="1">
    <citation type="submission" date="2018-02" db="EMBL/GenBank/DDBJ databases">
        <title>Genomic analysis of the strain RR4-38 isolated from a seawater recirculating aquaculture system.</title>
        <authorList>
            <person name="Kim Y.-S."/>
            <person name="Jang Y.H."/>
            <person name="Kim K.-H."/>
        </authorList>
    </citation>
    <scope>NUCLEOTIDE SEQUENCE [LARGE SCALE GENOMIC DNA]</scope>
    <source>
        <strain evidence="5 6">RR4-38</strain>
    </source>
</reference>
<evidence type="ECO:0000256" key="1">
    <source>
        <dbReference type="ARBA" id="ARBA00022723"/>
    </source>
</evidence>
<accession>A0A2S0HSS8</accession>
<keyword evidence="3" id="KW-0472">Membrane</keyword>
<dbReference type="Pfam" id="PF00127">
    <property type="entry name" value="Copper-bind"/>
    <property type="match status" value="1"/>
</dbReference>
<dbReference type="OrthoDB" id="849076at2"/>
<keyword evidence="3" id="KW-0812">Transmembrane</keyword>
<dbReference type="SUPFAM" id="SSF49503">
    <property type="entry name" value="Cupredoxins"/>
    <property type="match status" value="1"/>
</dbReference>
<dbReference type="GO" id="GO:0009055">
    <property type="term" value="F:electron transfer activity"/>
    <property type="evidence" value="ECO:0007669"/>
    <property type="project" value="InterPro"/>
</dbReference>
<feature type="transmembrane region" description="Helical" evidence="3">
    <location>
        <begin position="12"/>
        <end position="28"/>
    </location>
</feature>
<name>A0A2S0HSS8_9FLAO</name>
<keyword evidence="3" id="KW-1133">Transmembrane helix</keyword>
<gene>
    <name evidence="5" type="ORF">C5O00_00525</name>
</gene>
<proteinExistence type="predicted"/>
<sequence length="123" mass="14120">MKTHKQSISKYIFALAILICVLVLLMSFKSTTNTGYSNDEPVTHTVTIFKMKFSPANLTVKKGDKVVWINKDFFPHDVTEESAEKWTSKPFNQGEKWSKVINEDIKYFCKLHKVMKGTITIGK</sequence>
<keyword evidence="2" id="KW-0186">Copper</keyword>
<dbReference type="InterPro" id="IPR008972">
    <property type="entry name" value="Cupredoxin"/>
</dbReference>
<dbReference type="InterPro" id="IPR000923">
    <property type="entry name" value="BlueCu_1"/>
</dbReference>
<evidence type="ECO:0000256" key="2">
    <source>
        <dbReference type="ARBA" id="ARBA00023008"/>
    </source>
</evidence>
<evidence type="ECO:0000313" key="5">
    <source>
        <dbReference type="EMBL" id="AVI49727.1"/>
    </source>
</evidence>
<dbReference type="Proteomes" id="UP000238442">
    <property type="component" value="Chromosome"/>
</dbReference>
<dbReference type="AlphaFoldDB" id="A0A2S0HSS8"/>
<dbReference type="Gene3D" id="2.60.40.420">
    <property type="entry name" value="Cupredoxins - blue copper proteins"/>
    <property type="match status" value="1"/>
</dbReference>
<dbReference type="InterPro" id="IPR052721">
    <property type="entry name" value="ET_Amicyanin"/>
</dbReference>
<evidence type="ECO:0000259" key="4">
    <source>
        <dbReference type="Pfam" id="PF00127"/>
    </source>
</evidence>
<keyword evidence="6" id="KW-1185">Reference proteome</keyword>
<dbReference type="GO" id="GO:0005507">
    <property type="term" value="F:copper ion binding"/>
    <property type="evidence" value="ECO:0007669"/>
    <property type="project" value="InterPro"/>
</dbReference>
<dbReference type="RefSeq" id="WP_105213965.1">
    <property type="nucleotide sequence ID" value="NZ_CP027062.1"/>
</dbReference>
<organism evidence="5 6">
    <name type="scientific">Pukyongia salina</name>
    <dbReference type="NCBI Taxonomy" id="2094025"/>
    <lineage>
        <taxon>Bacteria</taxon>
        <taxon>Pseudomonadati</taxon>
        <taxon>Bacteroidota</taxon>
        <taxon>Flavobacteriia</taxon>
        <taxon>Flavobacteriales</taxon>
        <taxon>Flavobacteriaceae</taxon>
        <taxon>Pukyongia</taxon>
    </lineage>
</organism>
<protein>
    <submittedName>
        <fullName evidence="5">Plastocyanin</fullName>
    </submittedName>
</protein>
<keyword evidence="1" id="KW-0479">Metal-binding</keyword>
<dbReference type="EMBL" id="CP027062">
    <property type="protein sequence ID" value="AVI49727.1"/>
    <property type="molecule type" value="Genomic_DNA"/>
</dbReference>
<evidence type="ECO:0000256" key="3">
    <source>
        <dbReference type="SAM" id="Phobius"/>
    </source>
</evidence>
<evidence type="ECO:0000313" key="6">
    <source>
        <dbReference type="Proteomes" id="UP000238442"/>
    </source>
</evidence>
<dbReference type="PANTHER" id="PTHR36507:SF1">
    <property type="entry name" value="BLL1555 PROTEIN"/>
    <property type="match status" value="1"/>
</dbReference>
<dbReference type="KEGG" id="aue:C5O00_00525"/>
<feature type="domain" description="Blue (type 1) copper" evidence="4">
    <location>
        <begin position="45"/>
        <end position="121"/>
    </location>
</feature>